<dbReference type="InterPro" id="IPR002059">
    <property type="entry name" value="CSP_DNA-bd"/>
</dbReference>
<dbReference type="PANTHER" id="PTHR46565">
    <property type="entry name" value="COLD SHOCK DOMAIN PROTEIN 2"/>
    <property type="match status" value="1"/>
</dbReference>
<dbReference type="Gene3D" id="2.40.50.140">
    <property type="entry name" value="Nucleic acid-binding proteins"/>
    <property type="match status" value="2"/>
</dbReference>
<dbReference type="SMART" id="SM00357">
    <property type="entry name" value="CSP"/>
    <property type="match status" value="2"/>
</dbReference>
<dbReference type="AlphaFoldDB" id="A0A212IZ84"/>
<proteinExistence type="predicted"/>
<accession>A0A212IZ84</accession>
<protein>
    <submittedName>
        <fullName evidence="2">Cold-shock DNA-binding protein family</fullName>
    </submittedName>
</protein>
<dbReference type="PANTHER" id="PTHR46565:SF20">
    <property type="entry name" value="COLD SHOCK DOMAIN-CONTAINING PROTEIN 4"/>
    <property type="match status" value="1"/>
</dbReference>
<dbReference type="InterPro" id="IPR011129">
    <property type="entry name" value="CSD"/>
</dbReference>
<dbReference type="InterPro" id="IPR012340">
    <property type="entry name" value="NA-bd_OB-fold"/>
</dbReference>
<dbReference type="GO" id="GO:0003677">
    <property type="term" value="F:DNA binding"/>
    <property type="evidence" value="ECO:0007669"/>
    <property type="project" value="UniProtKB-KW"/>
</dbReference>
<dbReference type="Pfam" id="PF00313">
    <property type="entry name" value="CSD"/>
    <property type="match status" value="2"/>
</dbReference>
<feature type="domain" description="CSD" evidence="1">
    <location>
        <begin position="21"/>
        <end position="86"/>
    </location>
</feature>
<name>A0A212IZ84_9PROT</name>
<evidence type="ECO:0000313" key="2">
    <source>
        <dbReference type="EMBL" id="SBV92490.1"/>
    </source>
</evidence>
<dbReference type="EMBL" id="FLUO01000001">
    <property type="protein sequence ID" value="SBV92490.1"/>
    <property type="molecule type" value="Genomic_DNA"/>
</dbReference>
<dbReference type="PRINTS" id="PR00050">
    <property type="entry name" value="COLDSHOCK"/>
</dbReference>
<dbReference type="GO" id="GO:0005829">
    <property type="term" value="C:cytosol"/>
    <property type="evidence" value="ECO:0007669"/>
    <property type="project" value="UniProtKB-ARBA"/>
</dbReference>
<sequence>MRHAAEVEGNAATLAVGLEVMVTATVKWFNPTKGFGFVTMSDGTPDAFLHISTIEPLGFRNLPQGAVVECEIGDGPRGLQVKTVLAVRNAETDTSGAEAEGTVKFFNTAKGFGFVVPDSGGPDVFVHARTLQQHGVAELQQGQRVRLVMANGPKGLQAVDVIPL</sequence>
<gene>
    <name evidence="2" type="ORF">KL86APRO_10257</name>
</gene>
<organism evidence="2">
    <name type="scientific">uncultured Alphaproteobacteria bacterium</name>
    <dbReference type="NCBI Taxonomy" id="91750"/>
    <lineage>
        <taxon>Bacteria</taxon>
        <taxon>Pseudomonadati</taxon>
        <taxon>Pseudomonadota</taxon>
        <taxon>Alphaproteobacteria</taxon>
        <taxon>environmental samples</taxon>
    </lineage>
</organism>
<feature type="domain" description="CSD" evidence="1">
    <location>
        <begin position="98"/>
        <end position="163"/>
    </location>
</feature>
<dbReference type="SUPFAM" id="SSF50249">
    <property type="entry name" value="Nucleic acid-binding proteins"/>
    <property type="match status" value="2"/>
</dbReference>
<keyword evidence="2" id="KW-0238">DNA-binding</keyword>
<dbReference type="CDD" id="cd04458">
    <property type="entry name" value="CSP_CDS"/>
    <property type="match status" value="2"/>
</dbReference>
<evidence type="ECO:0000259" key="1">
    <source>
        <dbReference type="PROSITE" id="PS51857"/>
    </source>
</evidence>
<reference evidence="2" key="1">
    <citation type="submission" date="2016-04" db="EMBL/GenBank/DDBJ databases">
        <authorList>
            <person name="Evans L.H."/>
            <person name="Alamgir A."/>
            <person name="Owens N."/>
            <person name="Weber N.D."/>
            <person name="Virtaneva K."/>
            <person name="Barbian K."/>
            <person name="Babar A."/>
            <person name="Rosenke K."/>
        </authorList>
    </citation>
    <scope>NUCLEOTIDE SEQUENCE</scope>
    <source>
        <strain evidence="2">86</strain>
    </source>
</reference>
<dbReference type="PROSITE" id="PS51857">
    <property type="entry name" value="CSD_2"/>
    <property type="match status" value="2"/>
</dbReference>